<feature type="transmembrane region" description="Helical" evidence="7">
    <location>
        <begin position="91"/>
        <end position="116"/>
    </location>
</feature>
<keyword evidence="3" id="KW-0813">Transport</keyword>
<evidence type="ECO:0000313" key="9">
    <source>
        <dbReference type="Proteomes" id="UP000604046"/>
    </source>
</evidence>
<dbReference type="InterPro" id="IPR013936">
    <property type="entry name" value="CRT-like"/>
</dbReference>
<dbReference type="InterPro" id="IPR037185">
    <property type="entry name" value="EmrE-like"/>
</dbReference>
<organism evidence="8 9">
    <name type="scientific">Symbiodinium natans</name>
    <dbReference type="NCBI Taxonomy" id="878477"/>
    <lineage>
        <taxon>Eukaryota</taxon>
        <taxon>Sar</taxon>
        <taxon>Alveolata</taxon>
        <taxon>Dinophyceae</taxon>
        <taxon>Suessiales</taxon>
        <taxon>Symbiodiniaceae</taxon>
        <taxon>Symbiodinium</taxon>
    </lineage>
</organism>
<gene>
    <name evidence="8" type="primary">CLT2</name>
    <name evidence="8" type="ORF">SNAT2548_LOCUS22265</name>
</gene>
<protein>
    <submittedName>
        <fullName evidence="8">CLT2 protein</fullName>
    </submittedName>
</protein>
<evidence type="ECO:0000256" key="1">
    <source>
        <dbReference type="ARBA" id="ARBA00004141"/>
    </source>
</evidence>
<comment type="caution">
    <text evidence="8">The sequence shown here is derived from an EMBL/GenBank/DDBJ whole genome shotgun (WGS) entry which is preliminary data.</text>
</comment>
<dbReference type="PANTHER" id="PTHR31326">
    <property type="entry name" value="PROTEIN CLT2, CHLOROPLASTIC"/>
    <property type="match status" value="1"/>
</dbReference>
<evidence type="ECO:0000313" key="8">
    <source>
        <dbReference type="EMBL" id="CAE7409439.1"/>
    </source>
</evidence>
<proteinExistence type="inferred from homology"/>
<feature type="transmembrane region" description="Helical" evidence="7">
    <location>
        <begin position="163"/>
        <end position="183"/>
    </location>
</feature>
<evidence type="ECO:0000256" key="2">
    <source>
        <dbReference type="ARBA" id="ARBA00006690"/>
    </source>
</evidence>
<keyword evidence="6 7" id="KW-0472">Membrane</keyword>
<dbReference type="AlphaFoldDB" id="A0A812QY71"/>
<reference evidence="8" key="1">
    <citation type="submission" date="2021-02" db="EMBL/GenBank/DDBJ databases">
        <authorList>
            <person name="Dougan E. K."/>
            <person name="Rhodes N."/>
            <person name="Thang M."/>
            <person name="Chan C."/>
        </authorList>
    </citation>
    <scope>NUCLEOTIDE SEQUENCE</scope>
</reference>
<keyword evidence="5 7" id="KW-1133">Transmembrane helix</keyword>
<keyword evidence="4 7" id="KW-0812">Transmembrane</keyword>
<dbReference type="Pfam" id="PF08627">
    <property type="entry name" value="CRT-like"/>
    <property type="match status" value="1"/>
</dbReference>
<accession>A0A812QY71</accession>
<dbReference type="SUPFAM" id="SSF103481">
    <property type="entry name" value="Multidrug resistance efflux transporter EmrE"/>
    <property type="match status" value="1"/>
</dbReference>
<feature type="transmembrane region" description="Helical" evidence="7">
    <location>
        <begin position="61"/>
        <end position="79"/>
    </location>
</feature>
<dbReference type="EMBL" id="CAJNDS010002282">
    <property type="protein sequence ID" value="CAE7409439.1"/>
    <property type="molecule type" value="Genomic_DNA"/>
</dbReference>
<comment type="similarity">
    <text evidence="2">Belongs to the CRT-like transporter family.</text>
</comment>
<evidence type="ECO:0000256" key="4">
    <source>
        <dbReference type="ARBA" id="ARBA00022692"/>
    </source>
</evidence>
<evidence type="ECO:0000256" key="3">
    <source>
        <dbReference type="ARBA" id="ARBA00022448"/>
    </source>
</evidence>
<keyword evidence="9" id="KW-1185">Reference proteome</keyword>
<evidence type="ECO:0000256" key="7">
    <source>
        <dbReference type="SAM" id="Phobius"/>
    </source>
</evidence>
<dbReference type="GO" id="GO:0016020">
    <property type="term" value="C:membrane"/>
    <property type="evidence" value="ECO:0007669"/>
    <property type="project" value="UniProtKB-SubCell"/>
</dbReference>
<evidence type="ECO:0000256" key="6">
    <source>
        <dbReference type="ARBA" id="ARBA00023136"/>
    </source>
</evidence>
<evidence type="ECO:0000256" key="5">
    <source>
        <dbReference type="ARBA" id="ARBA00022989"/>
    </source>
</evidence>
<name>A0A812QY71_9DINO</name>
<sequence>MAGATWSTPVRAANGKLPVFQLAAKSTRPPLPSTMRHSAEMRATMASKGPRGAMAGRESRGAVAGTLMLVLTFVASAVANRVANRVLLVPMAGHTLFLSLATSTAQLTAYVLLLALRAWRQLAIRDMWYFVAEHWKLLVLVGACEGAFYPLVFAAAAKLPGGLVQVLNQSVVPYTVAFSVFLLGRRYAPVQLLGVLASERYLGK</sequence>
<feature type="transmembrane region" description="Helical" evidence="7">
    <location>
        <begin position="137"/>
        <end position="157"/>
    </location>
</feature>
<comment type="subcellular location">
    <subcellularLocation>
        <location evidence="1">Membrane</location>
        <topology evidence="1">Multi-pass membrane protein</topology>
    </subcellularLocation>
</comment>
<dbReference type="Proteomes" id="UP000604046">
    <property type="component" value="Unassembled WGS sequence"/>
</dbReference>
<dbReference type="PANTHER" id="PTHR31326:SF1">
    <property type="entry name" value="PROTEIN CLT2, CHLOROPLASTIC"/>
    <property type="match status" value="1"/>
</dbReference>